<dbReference type="AlphaFoldDB" id="A0A7K5J3T4"/>
<dbReference type="InterPro" id="IPR052206">
    <property type="entry name" value="Retinol_saturase"/>
</dbReference>
<feature type="non-terminal residue" evidence="7">
    <location>
        <position position="437"/>
    </location>
</feature>
<dbReference type="PANTHER" id="PTHR46091:SF2">
    <property type="entry name" value="AMINE OXIDASE DOMAIN-CONTAINING PROTEIN"/>
    <property type="match status" value="1"/>
</dbReference>
<evidence type="ECO:0000256" key="1">
    <source>
        <dbReference type="ARBA" id="ARBA00005855"/>
    </source>
</evidence>
<evidence type="ECO:0000256" key="6">
    <source>
        <dbReference type="ARBA" id="ARBA00023027"/>
    </source>
</evidence>
<comment type="caution">
    <text evidence="7">The sequence shown here is derived from an EMBL/GenBank/DDBJ whole genome shotgun (WGS) entry which is preliminary data.</text>
</comment>
<feature type="non-terminal residue" evidence="7">
    <location>
        <position position="1"/>
    </location>
</feature>
<keyword evidence="6" id="KW-0520">NAD</keyword>
<keyword evidence="5" id="KW-0521">NADP</keyword>
<organism evidence="7 8">
    <name type="scientific">Toxostoma redivivum</name>
    <name type="common">California thrasher</name>
    <dbReference type="NCBI Taxonomy" id="99882"/>
    <lineage>
        <taxon>Eukaryota</taxon>
        <taxon>Metazoa</taxon>
        <taxon>Chordata</taxon>
        <taxon>Craniata</taxon>
        <taxon>Vertebrata</taxon>
        <taxon>Euteleostomi</taxon>
        <taxon>Archelosauria</taxon>
        <taxon>Archosauria</taxon>
        <taxon>Dinosauria</taxon>
        <taxon>Saurischia</taxon>
        <taxon>Theropoda</taxon>
        <taxon>Coelurosauria</taxon>
        <taxon>Aves</taxon>
        <taxon>Neognathae</taxon>
        <taxon>Neoaves</taxon>
        <taxon>Telluraves</taxon>
        <taxon>Australaves</taxon>
        <taxon>Passeriformes</taxon>
        <taxon>Mimidae</taxon>
        <taxon>Toxostoma</taxon>
    </lineage>
</organism>
<reference evidence="7 8" key="1">
    <citation type="submission" date="2019-09" db="EMBL/GenBank/DDBJ databases">
        <title>Bird 10,000 Genomes (B10K) Project - Family phase.</title>
        <authorList>
            <person name="Zhang G."/>
        </authorList>
    </citation>
    <scope>NUCLEOTIDE SEQUENCE [LARGE SCALE GENOMIC DNA]</scope>
    <source>
        <strain evidence="7">B10K-DU-002-15</strain>
        <tissue evidence="7">Muscle</tissue>
    </source>
</reference>
<protein>
    <submittedName>
        <fullName evidence="7">RETST reductase</fullName>
    </submittedName>
</protein>
<evidence type="ECO:0000256" key="5">
    <source>
        <dbReference type="ARBA" id="ARBA00022857"/>
    </source>
</evidence>
<accession>A0A7K5J3T4</accession>
<sequence>PPLEPPRPLVTDQRARGRVLKQGFSAQRVPDPLDAVVIGSGVGGLAVAATLAKAGRRVLVLEQHDQAGGRCHTFQQHGIEFDVGIHYVGQLHEGSLLRVALDQVTDGQLCWHRLPDPYDEVTLGPRRYLLRSGKVAFVTALEEQFPAEKAAIREFMRLSKVASRHAALLALLKLSPRWLVTLLLRSGLLPRLSPVFRMATTSHSQAAAQLTANPDLRALFGYLFYGQGPSRQGGAVAIAGAAGGGGGRCCSRGWRFEVAFHAVPVIERAGGAVLVRAPVTRVLVSAAGTALGELRDPPPTPTRGMGTRGSAIPAARGGHGHCHRHGVGIVTVTATGWARPLSPPRDGHCHCHHHGVGTATVPPRAVSRLSPPPGRSCMTILTMARYEWFEEWAGSRPRHRGPEYQRYKMDIAQRLLDRALLRFPHLRDKVPPGTGWS</sequence>
<dbReference type="EMBL" id="VXBI01009342">
    <property type="protein sequence ID" value="NWS88193.1"/>
    <property type="molecule type" value="Genomic_DNA"/>
</dbReference>
<evidence type="ECO:0000313" key="8">
    <source>
        <dbReference type="Proteomes" id="UP000523146"/>
    </source>
</evidence>
<gene>
    <name evidence="7" type="primary">Retsat_1</name>
    <name evidence="7" type="ORF">TOXRED_R16062</name>
</gene>
<keyword evidence="8" id="KW-1185">Reference proteome</keyword>
<evidence type="ECO:0000256" key="2">
    <source>
        <dbReference type="ARBA" id="ARBA00022630"/>
    </source>
</evidence>
<keyword evidence="4" id="KW-0274">FAD</keyword>
<comment type="similarity">
    <text evidence="1">Belongs to the carotenoid/retinoid oxidoreductase family. CrtISO subfamily.</text>
</comment>
<dbReference type="InterPro" id="IPR036188">
    <property type="entry name" value="FAD/NAD-bd_sf"/>
</dbReference>
<proteinExistence type="inferred from homology"/>
<keyword evidence="2" id="KW-0285">Flavoprotein</keyword>
<dbReference type="Gene3D" id="3.50.50.60">
    <property type="entry name" value="FAD/NAD(P)-binding domain"/>
    <property type="match status" value="1"/>
</dbReference>
<evidence type="ECO:0000256" key="3">
    <source>
        <dbReference type="ARBA" id="ARBA00022729"/>
    </source>
</evidence>
<evidence type="ECO:0000313" key="7">
    <source>
        <dbReference type="EMBL" id="NWS88193.1"/>
    </source>
</evidence>
<evidence type="ECO:0000256" key="4">
    <source>
        <dbReference type="ARBA" id="ARBA00022827"/>
    </source>
</evidence>
<dbReference type="Proteomes" id="UP000523146">
    <property type="component" value="Unassembled WGS sequence"/>
</dbReference>
<dbReference type="SUPFAM" id="SSF51905">
    <property type="entry name" value="FAD/NAD(P)-binding domain"/>
    <property type="match status" value="1"/>
</dbReference>
<keyword evidence="3" id="KW-0732">Signal</keyword>
<dbReference type="PANTHER" id="PTHR46091">
    <property type="entry name" value="BLR7054 PROTEIN"/>
    <property type="match status" value="1"/>
</dbReference>
<name>A0A7K5J3T4_TOXRE</name>
<dbReference type="Pfam" id="PF13450">
    <property type="entry name" value="NAD_binding_8"/>
    <property type="match status" value="1"/>
</dbReference>